<evidence type="ECO:0000256" key="2">
    <source>
        <dbReference type="SAM" id="MobiDB-lite"/>
    </source>
</evidence>
<name>A0A1A9ZUT9_GLOPL</name>
<evidence type="ECO:0008006" key="5">
    <source>
        <dbReference type="Google" id="ProtNLM"/>
    </source>
</evidence>
<evidence type="ECO:0000313" key="3">
    <source>
        <dbReference type="EnsemblMetazoa" id="GPAI025772-PA"/>
    </source>
</evidence>
<dbReference type="AlphaFoldDB" id="A0A1A9ZUT9"/>
<feature type="coiled-coil region" evidence="1">
    <location>
        <begin position="94"/>
        <end position="121"/>
    </location>
</feature>
<organism evidence="3 4">
    <name type="scientific">Glossina pallidipes</name>
    <name type="common">Tsetse fly</name>
    <dbReference type="NCBI Taxonomy" id="7398"/>
    <lineage>
        <taxon>Eukaryota</taxon>
        <taxon>Metazoa</taxon>
        <taxon>Ecdysozoa</taxon>
        <taxon>Arthropoda</taxon>
        <taxon>Hexapoda</taxon>
        <taxon>Insecta</taxon>
        <taxon>Pterygota</taxon>
        <taxon>Neoptera</taxon>
        <taxon>Endopterygota</taxon>
        <taxon>Diptera</taxon>
        <taxon>Brachycera</taxon>
        <taxon>Muscomorpha</taxon>
        <taxon>Hippoboscoidea</taxon>
        <taxon>Glossinidae</taxon>
        <taxon>Glossina</taxon>
    </lineage>
</organism>
<evidence type="ECO:0000313" key="4">
    <source>
        <dbReference type="Proteomes" id="UP000092445"/>
    </source>
</evidence>
<evidence type="ECO:0000256" key="1">
    <source>
        <dbReference type="SAM" id="Coils"/>
    </source>
</evidence>
<reference evidence="3" key="2">
    <citation type="submission" date="2020-05" db="UniProtKB">
        <authorList>
            <consortium name="EnsemblMetazoa"/>
        </authorList>
    </citation>
    <scope>IDENTIFICATION</scope>
    <source>
        <strain evidence="3">IAEA</strain>
    </source>
</reference>
<accession>A0A1A9ZUT9</accession>
<dbReference type="EnsemblMetazoa" id="GPAI025772-RA">
    <property type="protein sequence ID" value="GPAI025772-PA"/>
    <property type="gene ID" value="GPAI025772"/>
</dbReference>
<keyword evidence="1" id="KW-0175">Coiled coil</keyword>
<keyword evidence="4" id="KW-1185">Reference proteome</keyword>
<proteinExistence type="predicted"/>
<reference evidence="4" key="1">
    <citation type="submission" date="2014-03" db="EMBL/GenBank/DDBJ databases">
        <authorList>
            <person name="Aksoy S."/>
            <person name="Warren W."/>
            <person name="Wilson R.K."/>
        </authorList>
    </citation>
    <scope>NUCLEOTIDE SEQUENCE [LARGE SCALE GENOMIC DNA]</scope>
    <source>
        <strain evidence="4">IAEA</strain>
    </source>
</reference>
<dbReference type="VEuPathDB" id="VectorBase:GPAI025772"/>
<dbReference type="Proteomes" id="UP000092445">
    <property type="component" value="Unassembled WGS sequence"/>
</dbReference>
<sequence>MNNGPIKIQVISFILHSPRDYTVEEISKVRQFHAIAEKDLQEKLKAKKSLYEGNVKMHMGTEKRARVELNKRILQLQELCKTYDQMMLQKMQEETFLNNRCEKLKKDVDKFQIEFDRVEEIYNEFAARANEKNRFRVASRAVRKIKYWYEDRLKRRDKAALRGAKTQGKNTKTAEAGVKTKKSKKK</sequence>
<feature type="region of interest" description="Disordered" evidence="2">
    <location>
        <begin position="159"/>
        <end position="186"/>
    </location>
</feature>
<protein>
    <recommendedName>
        <fullName evidence="5">Dynein regulatory complex protein 10</fullName>
    </recommendedName>
</protein>